<sequence>MAPSGSGSKKARASQRNASDRVAQMRKEQQAKDKRRLFAIWGAAAVTIAIVVGAVTFAVINDKANTPSLSAVKDFTYEAGAHVQTPVTYKETPPVGGEHNPVWLNCGVYDSPVPNENAVHSLEHGAVWVTYKPDLAAAEVDKLKDVLPDTYALLSPYEGLPSPVVASTWGHQIQLDSADDPRLEEFIKEYRQGPSTPEPGALCTNGTDGTDPTVSPSLAGGAPAAPSPGASPSTSPSSMPGASPSPSAS</sequence>
<evidence type="ECO:0000313" key="3">
    <source>
        <dbReference type="EMBL" id="GGB76549.1"/>
    </source>
</evidence>
<dbReference type="InterPro" id="IPR021454">
    <property type="entry name" value="DUF3105"/>
</dbReference>
<proteinExistence type="predicted"/>
<evidence type="ECO:0000256" key="1">
    <source>
        <dbReference type="SAM" id="MobiDB-lite"/>
    </source>
</evidence>
<accession>A0A8H9KSA6</accession>
<keyword evidence="2" id="KW-1133">Transmembrane helix</keyword>
<evidence type="ECO:0000313" key="4">
    <source>
        <dbReference type="Proteomes" id="UP000628079"/>
    </source>
</evidence>
<dbReference type="Pfam" id="PF11303">
    <property type="entry name" value="DUF3105"/>
    <property type="match status" value="1"/>
</dbReference>
<dbReference type="EMBL" id="BMEA01000001">
    <property type="protein sequence ID" value="GGB76549.1"/>
    <property type="molecule type" value="Genomic_DNA"/>
</dbReference>
<dbReference type="AlphaFoldDB" id="A0A8H9KSA6"/>
<comment type="caution">
    <text evidence="3">The sequence shown here is derived from an EMBL/GenBank/DDBJ whole genome shotgun (WGS) entry which is preliminary data.</text>
</comment>
<evidence type="ECO:0000256" key="2">
    <source>
        <dbReference type="SAM" id="Phobius"/>
    </source>
</evidence>
<feature type="compositionally biased region" description="Low complexity" evidence="1">
    <location>
        <begin position="215"/>
        <end position="249"/>
    </location>
</feature>
<reference evidence="3" key="1">
    <citation type="journal article" date="2014" name="Int. J. Syst. Evol. Microbiol.">
        <title>Complete genome sequence of Corynebacterium casei LMG S-19264T (=DSM 44701T), isolated from a smear-ripened cheese.</title>
        <authorList>
            <consortium name="US DOE Joint Genome Institute (JGI-PGF)"/>
            <person name="Walter F."/>
            <person name="Albersmeier A."/>
            <person name="Kalinowski J."/>
            <person name="Ruckert C."/>
        </authorList>
    </citation>
    <scope>NUCLEOTIDE SEQUENCE</scope>
    <source>
        <strain evidence="3">CGMCC 1.10749</strain>
    </source>
</reference>
<organism evidence="3 4">
    <name type="scientific">Knoellia flava</name>
    <dbReference type="NCBI Taxonomy" id="913969"/>
    <lineage>
        <taxon>Bacteria</taxon>
        <taxon>Bacillati</taxon>
        <taxon>Actinomycetota</taxon>
        <taxon>Actinomycetes</taxon>
        <taxon>Micrococcales</taxon>
        <taxon>Intrasporangiaceae</taxon>
        <taxon>Knoellia</taxon>
    </lineage>
</organism>
<feature type="compositionally biased region" description="Polar residues" evidence="1">
    <location>
        <begin position="204"/>
        <end position="214"/>
    </location>
</feature>
<gene>
    <name evidence="3" type="ORF">GCM10011314_15210</name>
</gene>
<keyword evidence="2" id="KW-0812">Transmembrane</keyword>
<dbReference type="RefSeq" id="WP_229708386.1">
    <property type="nucleotide sequence ID" value="NZ_BMEA01000001.1"/>
</dbReference>
<feature type="region of interest" description="Disordered" evidence="1">
    <location>
        <begin position="1"/>
        <end position="28"/>
    </location>
</feature>
<keyword evidence="2" id="KW-0472">Membrane</keyword>
<dbReference type="Proteomes" id="UP000628079">
    <property type="component" value="Unassembled WGS sequence"/>
</dbReference>
<reference evidence="3" key="2">
    <citation type="submission" date="2020-09" db="EMBL/GenBank/DDBJ databases">
        <authorList>
            <person name="Sun Q."/>
            <person name="Zhou Y."/>
        </authorList>
    </citation>
    <scope>NUCLEOTIDE SEQUENCE</scope>
    <source>
        <strain evidence="3">CGMCC 1.10749</strain>
    </source>
</reference>
<feature type="region of interest" description="Disordered" evidence="1">
    <location>
        <begin position="190"/>
        <end position="249"/>
    </location>
</feature>
<feature type="transmembrane region" description="Helical" evidence="2">
    <location>
        <begin position="37"/>
        <end position="60"/>
    </location>
</feature>
<name>A0A8H9KSA6_9MICO</name>
<protein>
    <submittedName>
        <fullName evidence="3">Membrane protein</fullName>
    </submittedName>
</protein>